<dbReference type="CDD" id="cd00093">
    <property type="entry name" value="HTH_XRE"/>
    <property type="match status" value="1"/>
</dbReference>
<evidence type="ECO:0000313" key="3">
    <source>
        <dbReference type="EMBL" id="UYP45608.1"/>
    </source>
</evidence>
<dbReference type="InterPro" id="IPR010982">
    <property type="entry name" value="Lambda_DNA-bd_dom_sf"/>
</dbReference>
<dbReference type="Gene3D" id="3.10.580.10">
    <property type="entry name" value="CBS-domain"/>
    <property type="match status" value="1"/>
</dbReference>
<proteinExistence type="predicted"/>
<dbReference type="Proteomes" id="UP001208689">
    <property type="component" value="Chromosome"/>
</dbReference>
<protein>
    <recommendedName>
        <fullName evidence="2">HTH cro/C1-type domain-containing protein</fullName>
    </recommendedName>
</protein>
<evidence type="ECO:0000256" key="1">
    <source>
        <dbReference type="ARBA" id="ARBA00023122"/>
    </source>
</evidence>
<dbReference type="Gene3D" id="1.10.260.40">
    <property type="entry name" value="lambda repressor-like DNA-binding domains"/>
    <property type="match status" value="1"/>
</dbReference>
<dbReference type="PROSITE" id="PS50943">
    <property type="entry name" value="HTH_CROC1"/>
    <property type="match status" value="1"/>
</dbReference>
<name>A0ABY6HQ16_9ARCH</name>
<sequence length="182" mass="20623">MEVPKLSNVRIIREKLKWTQKQLADAVGIGQSYIAKIESNKQIPSYEIASLIFHVLNEELLKQDKNPPIIRNIATKKSKLRSLHPLDTLSTAFRQIGDVDQLPVIEDDRCVGVITSQILLRMENTKKSKDTMVKEIMEGPLPAFSETTPISQMRDLMRHFSAAMVLDMNGKVSGIITRSDFF</sequence>
<feature type="domain" description="HTH cro/C1-type" evidence="2">
    <location>
        <begin position="9"/>
        <end position="63"/>
    </location>
</feature>
<gene>
    <name evidence="3" type="ORF">NEF87_001893</name>
</gene>
<dbReference type="SMART" id="SM00530">
    <property type="entry name" value="HTH_XRE"/>
    <property type="match status" value="1"/>
</dbReference>
<dbReference type="Pfam" id="PF01381">
    <property type="entry name" value="HTH_3"/>
    <property type="match status" value="1"/>
</dbReference>
<dbReference type="PANTHER" id="PTHR43080:SF2">
    <property type="entry name" value="CBS DOMAIN-CONTAINING PROTEIN"/>
    <property type="match status" value="1"/>
</dbReference>
<dbReference type="InterPro" id="IPR017158">
    <property type="entry name" value="Tscrpt-reg_CBS-contain_prd"/>
</dbReference>
<dbReference type="PIRSF" id="PIRSF037253">
    <property type="entry name" value="HTH_CBS_prd"/>
    <property type="match status" value="1"/>
</dbReference>
<keyword evidence="4" id="KW-1185">Reference proteome</keyword>
<dbReference type="InterPro" id="IPR000644">
    <property type="entry name" value="CBS_dom"/>
</dbReference>
<accession>A0ABY6HQ16</accession>
<dbReference type="Pfam" id="PF00571">
    <property type="entry name" value="CBS"/>
    <property type="match status" value="2"/>
</dbReference>
<dbReference type="PANTHER" id="PTHR43080">
    <property type="entry name" value="CBS DOMAIN-CONTAINING PROTEIN CBSX3, MITOCHONDRIAL"/>
    <property type="match status" value="1"/>
</dbReference>
<evidence type="ECO:0000313" key="4">
    <source>
        <dbReference type="Proteomes" id="UP001208689"/>
    </source>
</evidence>
<dbReference type="SUPFAM" id="SSF47413">
    <property type="entry name" value="lambda repressor-like DNA-binding domains"/>
    <property type="match status" value="1"/>
</dbReference>
<dbReference type="InterPro" id="IPR051257">
    <property type="entry name" value="Diverse_CBS-Domain"/>
</dbReference>
<evidence type="ECO:0000259" key="2">
    <source>
        <dbReference type="PROSITE" id="PS50943"/>
    </source>
</evidence>
<organism evidence="3 4">
    <name type="scientific">Candidatus Lokiarchaeum ossiferum</name>
    <dbReference type="NCBI Taxonomy" id="2951803"/>
    <lineage>
        <taxon>Archaea</taxon>
        <taxon>Promethearchaeati</taxon>
        <taxon>Promethearchaeota</taxon>
        <taxon>Promethearchaeia</taxon>
        <taxon>Promethearchaeales</taxon>
        <taxon>Promethearchaeaceae</taxon>
        <taxon>Candidatus Lokiarchaeum</taxon>
    </lineage>
</organism>
<dbReference type="EMBL" id="CP104013">
    <property type="protein sequence ID" value="UYP45608.1"/>
    <property type="molecule type" value="Genomic_DNA"/>
</dbReference>
<dbReference type="InterPro" id="IPR001387">
    <property type="entry name" value="Cro/C1-type_HTH"/>
</dbReference>
<dbReference type="SUPFAM" id="SSF54631">
    <property type="entry name" value="CBS-domain pair"/>
    <property type="match status" value="1"/>
</dbReference>
<reference evidence="3" key="1">
    <citation type="submission" date="2022-09" db="EMBL/GenBank/DDBJ databases">
        <title>Actin cytoskeleton and complex cell architecture in an #Asgard archaeon.</title>
        <authorList>
            <person name="Ponce Toledo R.I."/>
            <person name="Schleper C."/>
            <person name="Rodrigues Oliveira T."/>
            <person name="Wollweber F."/>
            <person name="Xu J."/>
            <person name="Rittmann S."/>
            <person name="Klingl A."/>
            <person name="Pilhofer M."/>
        </authorList>
    </citation>
    <scope>NUCLEOTIDE SEQUENCE</scope>
    <source>
        <strain evidence="3">B-35</strain>
    </source>
</reference>
<keyword evidence="1" id="KW-0129">CBS domain</keyword>
<dbReference type="InterPro" id="IPR046342">
    <property type="entry name" value="CBS_dom_sf"/>
</dbReference>